<accession>A0A9K3HRQ1</accession>
<comment type="similarity">
    <text evidence="1">Belongs to the peptidase S8 family.</text>
</comment>
<evidence type="ECO:0000313" key="5">
    <source>
        <dbReference type="Proteomes" id="UP000215914"/>
    </source>
</evidence>
<dbReference type="Proteomes" id="UP000215914">
    <property type="component" value="Unassembled WGS sequence"/>
</dbReference>
<protein>
    <submittedName>
        <fullName evidence="4">Cucumisin</fullName>
        <ecNumber evidence="4">3.4.21.25</ecNumber>
    </submittedName>
</protein>
<dbReference type="EC" id="3.4.21.25" evidence="4"/>
<feature type="domain" description="Inhibitor I9" evidence="3">
    <location>
        <begin position="12"/>
        <end position="68"/>
    </location>
</feature>
<evidence type="ECO:0000256" key="1">
    <source>
        <dbReference type="ARBA" id="ARBA00011073"/>
    </source>
</evidence>
<sequence length="88" mass="10081">MGSLPDGEYSPSMHHSQIIKKFIHPSFASHALIRSYKRSFNGFAAYLTEEEKQKLTRIDGVVSVFPCEKSQLQTIRSWDFMGISRSIE</sequence>
<dbReference type="PANTHER" id="PTHR10795">
    <property type="entry name" value="PROPROTEIN CONVERTASE SUBTILISIN/KEXIN"/>
    <property type="match status" value="1"/>
</dbReference>
<reference evidence="4" key="1">
    <citation type="journal article" date="2017" name="Nature">
        <title>The sunflower genome provides insights into oil metabolism, flowering and Asterid evolution.</title>
        <authorList>
            <person name="Badouin H."/>
            <person name="Gouzy J."/>
            <person name="Grassa C.J."/>
            <person name="Murat F."/>
            <person name="Staton S.E."/>
            <person name="Cottret L."/>
            <person name="Lelandais-Briere C."/>
            <person name="Owens G.L."/>
            <person name="Carrere S."/>
            <person name="Mayjonade B."/>
            <person name="Legrand L."/>
            <person name="Gill N."/>
            <person name="Kane N.C."/>
            <person name="Bowers J.E."/>
            <person name="Hubner S."/>
            <person name="Bellec A."/>
            <person name="Berard A."/>
            <person name="Berges H."/>
            <person name="Blanchet N."/>
            <person name="Boniface M.C."/>
            <person name="Brunel D."/>
            <person name="Catrice O."/>
            <person name="Chaidir N."/>
            <person name="Claudel C."/>
            <person name="Donnadieu C."/>
            <person name="Faraut T."/>
            <person name="Fievet G."/>
            <person name="Helmstetter N."/>
            <person name="King M."/>
            <person name="Knapp S.J."/>
            <person name="Lai Z."/>
            <person name="Le Paslier M.C."/>
            <person name="Lippi Y."/>
            <person name="Lorenzon L."/>
            <person name="Mandel J.R."/>
            <person name="Marage G."/>
            <person name="Marchand G."/>
            <person name="Marquand E."/>
            <person name="Bret-Mestries E."/>
            <person name="Morien E."/>
            <person name="Nambeesan S."/>
            <person name="Nguyen T."/>
            <person name="Pegot-Espagnet P."/>
            <person name="Pouilly N."/>
            <person name="Raftis F."/>
            <person name="Sallet E."/>
            <person name="Schiex T."/>
            <person name="Thomas J."/>
            <person name="Vandecasteele C."/>
            <person name="Vares D."/>
            <person name="Vear F."/>
            <person name="Vautrin S."/>
            <person name="Crespi M."/>
            <person name="Mangin B."/>
            <person name="Burke J.M."/>
            <person name="Salse J."/>
            <person name="Munos S."/>
            <person name="Vincourt P."/>
            <person name="Rieseberg L.H."/>
            <person name="Langlade N.B."/>
        </authorList>
    </citation>
    <scope>NUCLEOTIDE SEQUENCE</scope>
    <source>
        <tissue evidence="4">Leaves</tissue>
    </source>
</reference>
<organism evidence="4 5">
    <name type="scientific">Helianthus annuus</name>
    <name type="common">Common sunflower</name>
    <dbReference type="NCBI Taxonomy" id="4232"/>
    <lineage>
        <taxon>Eukaryota</taxon>
        <taxon>Viridiplantae</taxon>
        <taxon>Streptophyta</taxon>
        <taxon>Embryophyta</taxon>
        <taxon>Tracheophyta</taxon>
        <taxon>Spermatophyta</taxon>
        <taxon>Magnoliopsida</taxon>
        <taxon>eudicotyledons</taxon>
        <taxon>Gunneridae</taxon>
        <taxon>Pentapetalae</taxon>
        <taxon>asterids</taxon>
        <taxon>campanulids</taxon>
        <taxon>Asterales</taxon>
        <taxon>Asteraceae</taxon>
        <taxon>Asteroideae</taxon>
        <taxon>Heliantheae alliance</taxon>
        <taxon>Heliantheae</taxon>
        <taxon>Helianthus</taxon>
    </lineage>
</organism>
<dbReference type="Gramene" id="mRNA:HanXRQr2_Chr11g0504401">
    <property type="protein sequence ID" value="mRNA:HanXRQr2_Chr11g0504401"/>
    <property type="gene ID" value="HanXRQr2_Chr11g0504401"/>
</dbReference>
<evidence type="ECO:0000259" key="3">
    <source>
        <dbReference type="Pfam" id="PF05922"/>
    </source>
</evidence>
<dbReference type="InterPro" id="IPR045051">
    <property type="entry name" value="SBT"/>
</dbReference>
<dbReference type="EMBL" id="MNCJ02000326">
    <property type="protein sequence ID" value="KAF5783134.1"/>
    <property type="molecule type" value="Genomic_DNA"/>
</dbReference>
<dbReference type="AlphaFoldDB" id="A0A9K3HRQ1"/>
<dbReference type="GO" id="GO:0016787">
    <property type="term" value="F:hydrolase activity"/>
    <property type="evidence" value="ECO:0007669"/>
    <property type="project" value="UniProtKB-KW"/>
</dbReference>
<proteinExistence type="inferred from homology"/>
<dbReference type="Gene3D" id="3.30.70.80">
    <property type="entry name" value="Peptidase S8 propeptide/proteinase inhibitor I9"/>
    <property type="match status" value="1"/>
</dbReference>
<keyword evidence="4" id="KW-0378">Hydrolase</keyword>
<comment type="caution">
    <text evidence="4">The sequence shown here is derived from an EMBL/GenBank/DDBJ whole genome shotgun (WGS) entry which is preliminary data.</text>
</comment>
<dbReference type="InterPro" id="IPR010259">
    <property type="entry name" value="S8pro/Inhibitor_I9"/>
</dbReference>
<evidence type="ECO:0000256" key="2">
    <source>
        <dbReference type="ARBA" id="ARBA00022729"/>
    </source>
</evidence>
<dbReference type="Pfam" id="PF05922">
    <property type="entry name" value="Inhibitor_I9"/>
    <property type="match status" value="1"/>
</dbReference>
<keyword evidence="2" id="KW-0732">Signal</keyword>
<reference evidence="4" key="2">
    <citation type="submission" date="2020-06" db="EMBL/GenBank/DDBJ databases">
        <title>Helianthus annuus Genome sequencing and assembly Release 2.</title>
        <authorList>
            <person name="Gouzy J."/>
            <person name="Langlade N."/>
            <person name="Munos S."/>
        </authorList>
    </citation>
    <scope>NUCLEOTIDE SEQUENCE</scope>
    <source>
        <tissue evidence="4">Leaves</tissue>
    </source>
</reference>
<name>A0A9K3HRQ1_HELAN</name>
<keyword evidence="5" id="KW-1185">Reference proteome</keyword>
<dbReference type="InterPro" id="IPR037045">
    <property type="entry name" value="S8pro/Inhibitor_I9_sf"/>
</dbReference>
<gene>
    <name evidence="4" type="ORF">HanXRQr2_Chr11g0504401</name>
</gene>
<evidence type="ECO:0000313" key="4">
    <source>
        <dbReference type="EMBL" id="KAF5783134.1"/>
    </source>
</evidence>